<dbReference type="EMBL" id="QEAN01000257">
    <property type="protein sequence ID" value="TPX41778.1"/>
    <property type="molecule type" value="Genomic_DNA"/>
</dbReference>
<dbReference type="Pfam" id="PF00240">
    <property type="entry name" value="ubiquitin"/>
    <property type="match status" value="1"/>
</dbReference>
<evidence type="ECO:0000256" key="1">
    <source>
        <dbReference type="ARBA" id="ARBA00004514"/>
    </source>
</evidence>
<sequence length="235" mass="24911">MPPKQHQVVIDSASELAFATHFLQTLGSRPVKYPCTYQPPADADIPPLPAASRPFVIKKIRGSSSPASSSADITIQIKELKSNTTHSVTMPKTSTIMALKSTLAPLAAIPVTSQRLVHRGKALLDTKTLLDYAIGNRDTIHLLKKVGTDDPTPLGGGDAANKDIGSVETNPLTRAGIDTGFWNGLSKYLKTKFEGEGGDSSTNSSAGIVYDAFVKAYAGLVSGDQVDKLHKAAKQ</sequence>
<evidence type="ECO:0000259" key="3">
    <source>
        <dbReference type="PROSITE" id="PS50053"/>
    </source>
</evidence>
<evidence type="ECO:0000313" key="4">
    <source>
        <dbReference type="EMBL" id="TPX40793.1"/>
    </source>
</evidence>
<evidence type="ECO:0000313" key="6">
    <source>
        <dbReference type="Proteomes" id="UP000317494"/>
    </source>
</evidence>
<dbReference type="InterPro" id="IPR047154">
    <property type="entry name" value="UBL4A-like"/>
</dbReference>
<keyword evidence="6" id="KW-1185">Reference proteome</keyword>
<feature type="domain" description="Ubiquitin-like" evidence="3">
    <location>
        <begin position="73"/>
        <end position="145"/>
    </location>
</feature>
<dbReference type="GO" id="GO:0071816">
    <property type="term" value="P:tail-anchored membrane protein insertion into ER membrane"/>
    <property type="evidence" value="ECO:0007669"/>
    <property type="project" value="TreeGrafter"/>
</dbReference>
<name>A0A507CNU6_9FUNG</name>
<dbReference type="EMBL" id="QEAM01000361">
    <property type="protein sequence ID" value="TPX40793.1"/>
    <property type="molecule type" value="Genomic_DNA"/>
</dbReference>
<keyword evidence="2" id="KW-0963">Cytoplasm</keyword>
<dbReference type="GO" id="GO:0051087">
    <property type="term" value="F:protein-folding chaperone binding"/>
    <property type="evidence" value="ECO:0007669"/>
    <property type="project" value="TreeGrafter"/>
</dbReference>
<evidence type="ECO:0000256" key="2">
    <source>
        <dbReference type="ARBA" id="ARBA00022490"/>
    </source>
</evidence>
<dbReference type="PANTHER" id="PTHR46555">
    <property type="entry name" value="UBIQUITIN-LIKE PROTEIN 4A"/>
    <property type="match status" value="1"/>
</dbReference>
<evidence type="ECO:0000313" key="5">
    <source>
        <dbReference type="EMBL" id="TPX41778.1"/>
    </source>
</evidence>
<evidence type="ECO:0000313" key="7">
    <source>
        <dbReference type="Proteomes" id="UP000320475"/>
    </source>
</evidence>
<dbReference type="Gene3D" id="3.10.20.90">
    <property type="entry name" value="Phosphatidylinositol 3-kinase Catalytic Subunit, Chain A, domain 1"/>
    <property type="match status" value="1"/>
</dbReference>
<dbReference type="PANTHER" id="PTHR46555:SF1">
    <property type="entry name" value="UBIQUITIN-LIKE PROTEIN 4A"/>
    <property type="match status" value="1"/>
</dbReference>
<dbReference type="CDD" id="cd17039">
    <property type="entry name" value="Ubl_ubiquitin_like"/>
    <property type="match status" value="1"/>
</dbReference>
<reference evidence="6 7" key="1">
    <citation type="journal article" date="2019" name="Sci. Rep.">
        <title>Comparative genomics of chytrid fungi reveal insights into the obligate biotrophic and pathogenic lifestyle of Synchytrium endobioticum.</title>
        <authorList>
            <person name="van de Vossenberg B.T.L.H."/>
            <person name="Warris S."/>
            <person name="Nguyen H.D.T."/>
            <person name="van Gent-Pelzer M.P.E."/>
            <person name="Joly D.L."/>
            <person name="van de Geest H.C."/>
            <person name="Bonants P.J.M."/>
            <person name="Smith D.S."/>
            <person name="Levesque C.A."/>
            <person name="van der Lee T.A.J."/>
        </authorList>
    </citation>
    <scope>NUCLEOTIDE SEQUENCE [LARGE SCALE GENOMIC DNA]</scope>
    <source>
        <strain evidence="4 7">LEV6574</strain>
        <strain evidence="5 6">MB42</strain>
    </source>
</reference>
<dbReference type="STRING" id="286115.A0A507CNU6"/>
<dbReference type="Proteomes" id="UP000320475">
    <property type="component" value="Unassembled WGS sequence"/>
</dbReference>
<dbReference type="Proteomes" id="UP000317494">
    <property type="component" value="Unassembled WGS sequence"/>
</dbReference>
<dbReference type="VEuPathDB" id="FungiDB:SeMB42_g05419"/>
<dbReference type="InterPro" id="IPR029071">
    <property type="entry name" value="Ubiquitin-like_domsf"/>
</dbReference>
<dbReference type="PROSITE" id="PS50053">
    <property type="entry name" value="UBIQUITIN_2"/>
    <property type="match status" value="1"/>
</dbReference>
<gene>
    <name evidence="4" type="ORF">SeLEV6574_g06409</name>
    <name evidence="5" type="ORF">SeMB42_g05419</name>
</gene>
<dbReference type="GO" id="GO:0071818">
    <property type="term" value="C:BAT3 complex"/>
    <property type="evidence" value="ECO:0007669"/>
    <property type="project" value="TreeGrafter"/>
</dbReference>
<dbReference type="InterPro" id="IPR000626">
    <property type="entry name" value="Ubiquitin-like_dom"/>
</dbReference>
<dbReference type="OrthoDB" id="428577at2759"/>
<accession>A0A507CNU6</accession>
<comment type="caution">
    <text evidence="4">The sequence shown here is derived from an EMBL/GenBank/DDBJ whole genome shotgun (WGS) entry which is preliminary data.</text>
</comment>
<protein>
    <recommendedName>
        <fullName evidence="3">Ubiquitin-like domain-containing protein</fullName>
    </recommendedName>
</protein>
<proteinExistence type="predicted"/>
<dbReference type="SUPFAM" id="SSF54236">
    <property type="entry name" value="Ubiquitin-like"/>
    <property type="match status" value="1"/>
</dbReference>
<comment type="subcellular location">
    <subcellularLocation>
        <location evidence="1">Cytoplasm</location>
        <location evidence="1">Cytosol</location>
    </subcellularLocation>
</comment>
<dbReference type="AlphaFoldDB" id="A0A507CNU6"/>
<dbReference type="SMART" id="SM00213">
    <property type="entry name" value="UBQ"/>
    <property type="match status" value="1"/>
</dbReference>
<organism evidence="4 7">
    <name type="scientific">Synchytrium endobioticum</name>
    <dbReference type="NCBI Taxonomy" id="286115"/>
    <lineage>
        <taxon>Eukaryota</taxon>
        <taxon>Fungi</taxon>
        <taxon>Fungi incertae sedis</taxon>
        <taxon>Chytridiomycota</taxon>
        <taxon>Chytridiomycota incertae sedis</taxon>
        <taxon>Chytridiomycetes</taxon>
        <taxon>Synchytriales</taxon>
        <taxon>Synchytriaceae</taxon>
        <taxon>Synchytrium</taxon>
    </lineage>
</organism>
<dbReference type="GO" id="GO:0006620">
    <property type="term" value="P:post-translational protein targeting to endoplasmic reticulum membrane"/>
    <property type="evidence" value="ECO:0007669"/>
    <property type="project" value="InterPro"/>
</dbReference>